<protein>
    <submittedName>
        <fullName evidence="3">Uncharacterized protein</fullName>
    </submittedName>
</protein>
<name>A0A177DZQ7_ALTAL</name>
<dbReference type="KEGG" id="aalt:CC77DRAFT_1046492"/>
<dbReference type="OMA" id="HEEWHAP"/>
<feature type="compositionally biased region" description="Polar residues" evidence="1">
    <location>
        <begin position="456"/>
        <end position="474"/>
    </location>
</feature>
<feature type="compositionally biased region" description="Polar residues" evidence="1">
    <location>
        <begin position="410"/>
        <end position="431"/>
    </location>
</feature>
<gene>
    <name evidence="3" type="ORF">CC77DRAFT_1046492</name>
</gene>
<feature type="chain" id="PRO_5008060017" evidence="2">
    <location>
        <begin position="17"/>
        <end position="893"/>
    </location>
</feature>
<dbReference type="VEuPathDB" id="FungiDB:CC77DRAFT_1046492"/>
<proteinExistence type="predicted"/>
<dbReference type="AlphaFoldDB" id="A0A177DZQ7"/>
<accession>A0A177DZQ7</accession>
<evidence type="ECO:0000256" key="1">
    <source>
        <dbReference type="SAM" id="MobiDB-lite"/>
    </source>
</evidence>
<keyword evidence="2" id="KW-0732">Signal</keyword>
<dbReference type="EMBL" id="KV441470">
    <property type="protein sequence ID" value="OAG25157.1"/>
    <property type="molecule type" value="Genomic_DNA"/>
</dbReference>
<evidence type="ECO:0000313" key="4">
    <source>
        <dbReference type="Proteomes" id="UP000077248"/>
    </source>
</evidence>
<dbReference type="Proteomes" id="UP000077248">
    <property type="component" value="Unassembled WGS sequence"/>
</dbReference>
<organism evidence="3 4">
    <name type="scientific">Alternaria alternata</name>
    <name type="common">Alternaria rot fungus</name>
    <name type="synonym">Torula alternata</name>
    <dbReference type="NCBI Taxonomy" id="5599"/>
    <lineage>
        <taxon>Eukaryota</taxon>
        <taxon>Fungi</taxon>
        <taxon>Dikarya</taxon>
        <taxon>Ascomycota</taxon>
        <taxon>Pezizomycotina</taxon>
        <taxon>Dothideomycetes</taxon>
        <taxon>Pleosporomycetidae</taxon>
        <taxon>Pleosporales</taxon>
        <taxon>Pleosporineae</taxon>
        <taxon>Pleosporaceae</taxon>
        <taxon>Alternaria</taxon>
        <taxon>Alternaria sect. Alternaria</taxon>
        <taxon>Alternaria alternata complex</taxon>
    </lineage>
</organism>
<sequence>MRRLVSLLGPALVVAGLDTNIHNRRGNNTSVTAPLSSTVLLDSTTLHAPVAVTPAAIPGPAYDVSSSLPAPSDITSSVFHNVPPHLPTPPWVPIYTNRTNSISQVTPTVVTYTASGSAPPLSDITSVFANSSVPNGACTGCIIAGYGPITTSYVPGEFYNPWTSTVITETIVTEYSTYMYNGTVETVVTEERTVNQTKTVTGANGQLITRATPTFTVQPTPGVIVHLDAGPTYVIYNRLSGALDDYHEIYWPDSNLTQGFCSPTVKPLTSWQPASTKTKEWSYFIATYTGKAPESTPSGEPVPLPSKLIDHLKQVPAIQSQFRGSDIATCSFSRPPESFLRPRPTGLIPPAAPPPSPFPIFLSPLTGTYIATSFESTSVHVTVRGCLRCQDTATKDVAEPTMSNKIADPTPTNKPDPNQHNNDAPSPSQPDTIPDDTVKPTQGGGKTSPSIPDVVNTVNHDNPSIWTNGNPGATTTRSVTIGGVVFPVNTPKPTQAELDDQNGQNHNPVPPIIVIGSETLTQGQTKTINGVPVVVPTDGGGTQIVVDGSTVPFNPATTQGLPVLMVGGGVVTPNSRGEYILGSETLKPGGPAITINGNTVSMEPNGMAIVNGATQTIANVPVVTGAPVVTVDDQTVSATVVGGSTVFVVAPGQTLSAGSTLIVDGTTYSMPENGQGSTILINGQTSVLGAGQSVVTLDAGRSVTAQVVSGTTAYVIAPDQTLTPGGVLTISGTTYSMPTSASGTVIVVNGVTSTLAAPGSGITDAPALTINGVTYTHTVTGGTTEYVLNDGTTLVPGSSIEIDGTTYSLDSQGTALIINGQTSTIPKLPKSNSASTTRSSSASTTRSRDAGDLIASGIGETSKALGVSTHVGGLDKWIESLIVGAAGWLTLLL</sequence>
<feature type="region of interest" description="Disordered" evidence="1">
    <location>
        <begin position="398"/>
        <end position="474"/>
    </location>
</feature>
<feature type="signal peptide" evidence="2">
    <location>
        <begin position="1"/>
        <end position="16"/>
    </location>
</feature>
<feature type="compositionally biased region" description="Low complexity" evidence="1">
    <location>
        <begin position="833"/>
        <end position="845"/>
    </location>
</feature>
<reference evidence="3 4" key="1">
    <citation type="submission" date="2016-05" db="EMBL/GenBank/DDBJ databases">
        <title>Comparative analysis of secretome profiles of manganese(II)-oxidizing ascomycete fungi.</title>
        <authorList>
            <consortium name="DOE Joint Genome Institute"/>
            <person name="Zeiner C.A."/>
            <person name="Purvine S.O."/>
            <person name="Zink E.M."/>
            <person name="Wu S."/>
            <person name="Pasa-Tolic L."/>
            <person name="Chaput D.L."/>
            <person name="Haridas S."/>
            <person name="Grigoriev I.V."/>
            <person name="Santelli C.M."/>
            <person name="Hansel C.M."/>
        </authorList>
    </citation>
    <scope>NUCLEOTIDE SEQUENCE [LARGE SCALE GENOMIC DNA]</scope>
    <source>
        <strain evidence="3 4">SRC1lrK2f</strain>
    </source>
</reference>
<dbReference type="GeneID" id="29113039"/>
<keyword evidence="4" id="KW-1185">Reference proteome</keyword>
<dbReference type="RefSeq" id="XP_018390578.1">
    <property type="nucleotide sequence ID" value="XM_018527445.1"/>
</dbReference>
<evidence type="ECO:0000256" key="2">
    <source>
        <dbReference type="SAM" id="SignalP"/>
    </source>
</evidence>
<feature type="region of interest" description="Disordered" evidence="1">
    <location>
        <begin position="827"/>
        <end position="850"/>
    </location>
</feature>
<evidence type="ECO:0000313" key="3">
    <source>
        <dbReference type="EMBL" id="OAG25157.1"/>
    </source>
</evidence>